<dbReference type="Proteomes" id="UP000657918">
    <property type="component" value="Unassembled WGS sequence"/>
</dbReference>
<gene>
    <name evidence="1" type="ORF">SADUNF_Sadunf02G0040400</name>
</gene>
<proteinExistence type="predicted"/>
<reference evidence="1 2" key="1">
    <citation type="submission" date="2020-10" db="EMBL/GenBank/DDBJ databases">
        <title>Plant Genome Project.</title>
        <authorList>
            <person name="Zhang R.-G."/>
        </authorList>
    </citation>
    <scope>NUCLEOTIDE SEQUENCE [LARGE SCALE GENOMIC DNA]</scope>
    <source>
        <strain evidence="1">FAFU-HL-1</strain>
        <tissue evidence="1">Leaf</tissue>
    </source>
</reference>
<dbReference type="AlphaFoldDB" id="A0A835N681"/>
<evidence type="ECO:0000313" key="2">
    <source>
        <dbReference type="Proteomes" id="UP000657918"/>
    </source>
</evidence>
<name>A0A835N681_9ROSI</name>
<dbReference type="EMBL" id="JADGMS010000002">
    <property type="protein sequence ID" value="KAF9686920.1"/>
    <property type="molecule type" value="Genomic_DNA"/>
</dbReference>
<accession>A0A835N681</accession>
<keyword evidence="2" id="KW-1185">Reference proteome</keyword>
<organism evidence="1 2">
    <name type="scientific">Salix dunnii</name>
    <dbReference type="NCBI Taxonomy" id="1413687"/>
    <lineage>
        <taxon>Eukaryota</taxon>
        <taxon>Viridiplantae</taxon>
        <taxon>Streptophyta</taxon>
        <taxon>Embryophyta</taxon>
        <taxon>Tracheophyta</taxon>
        <taxon>Spermatophyta</taxon>
        <taxon>Magnoliopsida</taxon>
        <taxon>eudicotyledons</taxon>
        <taxon>Gunneridae</taxon>
        <taxon>Pentapetalae</taxon>
        <taxon>rosids</taxon>
        <taxon>fabids</taxon>
        <taxon>Malpighiales</taxon>
        <taxon>Salicaceae</taxon>
        <taxon>Saliceae</taxon>
        <taxon>Salix</taxon>
    </lineage>
</organism>
<evidence type="ECO:0000313" key="1">
    <source>
        <dbReference type="EMBL" id="KAF9686920.1"/>
    </source>
</evidence>
<comment type="caution">
    <text evidence="1">The sequence shown here is derived from an EMBL/GenBank/DDBJ whole genome shotgun (WGS) entry which is preliminary data.</text>
</comment>
<protein>
    <submittedName>
        <fullName evidence="1">Uncharacterized protein</fullName>
    </submittedName>
</protein>
<dbReference type="OrthoDB" id="415358at2759"/>
<sequence length="509" mass="57867">MKNAVNEHLVSGITRTDQLVFNGCIKNWKAFVKWNPDNGGLYYLQVPIMNTEDRERVQLEGLREDIQTSTSFRGSLPAFLGTKELASVNFIKHSQCSDHNELCIVAGSKQGSVVFFPSFLVLYILGNANSHCRLFAKNYNALFYFCMLMLSHYSHSSMSMFLCCCCFMPPFCKSIFVPNVCVQGGLKPQLAALVPFKTLTSHYIQEQNAPWTKLKKLFFMQVMQLFIPEGRFHQVHSYDLKIAVYFWRQSNVMSNMLEQMDAYHLRRILRSLSIQCIDSGLMDKEMNQALPKASPGSEKLKRHTCELLRNGGGGQNSQLVSTVFLETDLDNLAPDHGFCDSNMSCKKQGLQGQDQQQKIHVQPRSLQDLHELVSLVNDRINITDQSQYMQSTPTNDSKVSIKDECEDNPVAKILWTLDPRTHQSVLSVVEIPMAYPSSQYNFPRTLEALILHLLSPVGAEKVIGIFQNQGKKFHQGFYGAFDDQFAAMDAILNGKELFARWGFKIKFSR</sequence>